<dbReference type="AlphaFoldDB" id="A0A2C5X4T1"/>
<name>A0A2C5X4T1_9PEZI</name>
<reference evidence="1 2" key="1">
    <citation type="journal article" date="2013" name="Fungal Biol.">
        <title>Analysis of microsatellite markers in the genome of the plant pathogen Ceratocystis fimbriata.</title>
        <authorList>
            <person name="Simpson M.C."/>
            <person name="Wilken P.M."/>
            <person name="Coetzee M.P."/>
            <person name="Wingfield M.J."/>
            <person name="Wingfield B.D."/>
        </authorList>
    </citation>
    <scope>NUCLEOTIDE SEQUENCE [LARGE SCALE GENOMIC DNA]</scope>
    <source>
        <strain evidence="1 2">CBS 114723</strain>
    </source>
</reference>
<organism evidence="1 2">
    <name type="scientific">Ceratocystis fimbriata CBS 114723</name>
    <dbReference type="NCBI Taxonomy" id="1035309"/>
    <lineage>
        <taxon>Eukaryota</taxon>
        <taxon>Fungi</taxon>
        <taxon>Dikarya</taxon>
        <taxon>Ascomycota</taxon>
        <taxon>Pezizomycotina</taxon>
        <taxon>Sordariomycetes</taxon>
        <taxon>Hypocreomycetidae</taxon>
        <taxon>Microascales</taxon>
        <taxon>Ceratocystidaceae</taxon>
        <taxon>Ceratocystis</taxon>
    </lineage>
</organism>
<reference evidence="1 2" key="2">
    <citation type="journal article" date="2013" name="IMA Fungus">
        <title>IMA Genome-F 1: Ceratocystis fimbriata: Draft nuclear genome sequence for the plant pathogen, Ceratocystis fimbriata.</title>
        <authorList>
            <person name="Wilken P.M."/>
            <person name="Steenkamp E.T."/>
            <person name="Wingfield M.J."/>
            <person name="de Beer Z.W."/>
            <person name="Wingfield B.D."/>
        </authorList>
    </citation>
    <scope>NUCLEOTIDE SEQUENCE [LARGE SCALE GENOMIC DNA]</scope>
    <source>
        <strain evidence="1 2">CBS 114723</strain>
    </source>
</reference>
<dbReference type="Proteomes" id="UP000222788">
    <property type="component" value="Unassembled WGS sequence"/>
</dbReference>
<sequence>MRILTYLNSPHLSAWTEQMSWKQPSIYICCAAILRNGQRERFVELSQGQHSDLAMSSVLPWHKHPYKQLV</sequence>
<dbReference type="EMBL" id="APWK03000044">
    <property type="protein sequence ID" value="PHH53455.1"/>
    <property type="molecule type" value="Genomic_DNA"/>
</dbReference>
<comment type="caution">
    <text evidence="1">The sequence shown here is derived from an EMBL/GenBank/DDBJ whole genome shotgun (WGS) entry which is preliminary data.</text>
</comment>
<evidence type="ECO:0000313" key="1">
    <source>
        <dbReference type="EMBL" id="PHH53455.1"/>
    </source>
</evidence>
<protein>
    <submittedName>
        <fullName evidence="1">Uncharacterized protein</fullName>
    </submittedName>
</protein>
<proteinExistence type="predicted"/>
<keyword evidence="2" id="KW-1185">Reference proteome</keyword>
<accession>A0A2C5X4T1</accession>
<evidence type="ECO:0000313" key="2">
    <source>
        <dbReference type="Proteomes" id="UP000222788"/>
    </source>
</evidence>
<gene>
    <name evidence="1" type="ORF">CFIMG_001609RA</name>
</gene>